<feature type="compositionally biased region" description="Polar residues" evidence="1">
    <location>
        <begin position="155"/>
        <end position="171"/>
    </location>
</feature>
<protein>
    <submittedName>
        <fullName evidence="2">Uncharacterized protein</fullName>
    </submittedName>
</protein>
<dbReference type="HOGENOM" id="CLU_349896_0_0_1"/>
<proteinExistence type="predicted"/>
<feature type="compositionally biased region" description="Basic and acidic residues" evidence="1">
    <location>
        <begin position="383"/>
        <end position="392"/>
    </location>
</feature>
<reference evidence="2 3" key="2">
    <citation type="journal article" date="2012" name="PLoS Pathog.">
        <title>Diverse lifestyles and strategies of plant pathogenesis encoded in the genomes of eighteen Dothideomycetes fungi.</title>
        <authorList>
            <person name="Ohm R.A."/>
            <person name="Feau N."/>
            <person name="Henrissat B."/>
            <person name="Schoch C.L."/>
            <person name="Horwitz B.A."/>
            <person name="Barry K.W."/>
            <person name="Condon B.J."/>
            <person name="Copeland A.C."/>
            <person name="Dhillon B."/>
            <person name="Glaser F."/>
            <person name="Hesse C.N."/>
            <person name="Kosti I."/>
            <person name="LaButti K."/>
            <person name="Lindquist E.A."/>
            <person name="Lucas S."/>
            <person name="Salamov A.A."/>
            <person name="Bradshaw R.E."/>
            <person name="Ciuffetti L."/>
            <person name="Hamelin R.C."/>
            <person name="Kema G.H.J."/>
            <person name="Lawrence C."/>
            <person name="Scott J.A."/>
            <person name="Spatafora J.W."/>
            <person name="Turgeon B.G."/>
            <person name="de Wit P.J.G.M."/>
            <person name="Zhong S."/>
            <person name="Goodwin S.B."/>
            <person name="Grigoriev I.V."/>
        </authorList>
    </citation>
    <scope>NUCLEOTIDE SEQUENCE [LARGE SCALE GENOMIC DNA]</scope>
    <source>
        <strain evidence="3">NZE10 / CBS 128990</strain>
    </source>
</reference>
<feature type="compositionally biased region" description="Basic and acidic residues" evidence="1">
    <location>
        <begin position="357"/>
        <end position="373"/>
    </location>
</feature>
<dbReference type="eggNOG" id="ENOG502RYPA">
    <property type="taxonomic scope" value="Eukaryota"/>
</dbReference>
<dbReference type="STRING" id="675120.N1PKV6"/>
<dbReference type="EMBL" id="KB446541">
    <property type="protein sequence ID" value="EME42729.1"/>
    <property type="molecule type" value="Genomic_DNA"/>
</dbReference>
<gene>
    <name evidence="2" type="ORF">DOTSEDRAFT_73513</name>
</gene>
<dbReference type="AlphaFoldDB" id="N1PKV6"/>
<feature type="region of interest" description="Disordered" evidence="1">
    <location>
        <begin position="725"/>
        <end position="757"/>
    </location>
</feature>
<feature type="region of interest" description="Disordered" evidence="1">
    <location>
        <begin position="219"/>
        <end position="253"/>
    </location>
</feature>
<accession>N1PKV6</accession>
<reference evidence="3" key="1">
    <citation type="journal article" date="2012" name="PLoS Genet.">
        <title>The genomes of the fungal plant pathogens Cladosporium fulvum and Dothistroma septosporum reveal adaptation to different hosts and lifestyles but also signatures of common ancestry.</title>
        <authorList>
            <person name="de Wit P.J.G.M."/>
            <person name="van der Burgt A."/>
            <person name="Oekmen B."/>
            <person name="Stergiopoulos I."/>
            <person name="Abd-Elsalam K.A."/>
            <person name="Aerts A.L."/>
            <person name="Bahkali A.H."/>
            <person name="Beenen H.G."/>
            <person name="Chettri P."/>
            <person name="Cox M.P."/>
            <person name="Datema E."/>
            <person name="de Vries R.P."/>
            <person name="Dhillon B."/>
            <person name="Ganley A.R."/>
            <person name="Griffiths S.A."/>
            <person name="Guo Y."/>
            <person name="Hamelin R.C."/>
            <person name="Henrissat B."/>
            <person name="Kabir M.S."/>
            <person name="Jashni M.K."/>
            <person name="Kema G."/>
            <person name="Klaubauf S."/>
            <person name="Lapidus A."/>
            <person name="Levasseur A."/>
            <person name="Lindquist E."/>
            <person name="Mehrabi R."/>
            <person name="Ohm R.A."/>
            <person name="Owen T.J."/>
            <person name="Salamov A."/>
            <person name="Schwelm A."/>
            <person name="Schijlen E."/>
            <person name="Sun H."/>
            <person name="van den Burg H.A."/>
            <person name="van Ham R.C.H.J."/>
            <person name="Zhang S."/>
            <person name="Goodwin S.B."/>
            <person name="Grigoriev I.V."/>
            <person name="Collemare J."/>
            <person name="Bradshaw R.E."/>
        </authorList>
    </citation>
    <scope>NUCLEOTIDE SEQUENCE [LARGE SCALE GENOMIC DNA]</scope>
    <source>
        <strain evidence="3">NZE10 / CBS 128990</strain>
    </source>
</reference>
<feature type="region of interest" description="Disordered" evidence="1">
    <location>
        <begin position="155"/>
        <end position="181"/>
    </location>
</feature>
<feature type="compositionally biased region" description="Low complexity" evidence="1">
    <location>
        <begin position="819"/>
        <end position="829"/>
    </location>
</feature>
<keyword evidence="3" id="KW-1185">Reference proteome</keyword>
<feature type="region of interest" description="Disordered" evidence="1">
    <location>
        <begin position="780"/>
        <end position="841"/>
    </location>
</feature>
<evidence type="ECO:0000256" key="1">
    <source>
        <dbReference type="SAM" id="MobiDB-lite"/>
    </source>
</evidence>
<evidence type="ECO:0000313" key="2">
    <source>
        <dbReference type="EMBL" id="EME42729.1"/>
    </source>
</evidence>
<sequence>MAAHFGGSRIVELPNGACGFRDLSAGGKAPICGCKRFWLNNQIREPAVCWCQHHACFHDNIVNPFTPKETVQCVQSANLYPTQPADVTTQTGVQPAPTWSELIATPAGSGNGITNVGRPDAAGLGIVDTSQRSSQAQSINTKLWQALNGFARQQDNVGESGNTTRLPSTAVPSVCDEPRRASPTRELRARMQQIRPMAPPVNIPAATINLNRTDEYSATEVATPSVRGTPDFRGVAPMPRAASTPTRGTMARPPGPIAASTTSRHDHAVPTGGSQHTQLLATSMGPSLSIQEMCNTILDYGRRINVLESMSFQTMPSEQLQDRFDLQDGRLLDLEHWRVEQDRFQEADETHERLDAVDGRVGELETWRQEQDQSKTSQETEESDKPTSREKRRLLSMETGSFASDASFDEHAAAQTEAVVLATLAATAETGPRIDTLESRVLSLESAALPTTARPWHVQVVLLPFGRQLPGIWFSASESTRHSIRSATQALDEWSGSRPASGSSFISTASSGAWTTESIEAWARQTQNQWLSPKACGPSGTVFQRLASRGLVRDMTLQSPDARHICSTLSTTFGDVLNPEKNIPDPAATYQGLQERLIPLRKVKKSTRLRFLSSAEMVTSTSWTAEFLESSVFMKINDGERRLYLTTPEAYTQPSQPGWSWLALKDLPACDLPGDSHPVQTIDSLIEACWTYNDRLDHAISVHSSFEDQQESPWGITADGDAVAGADKHVSASSPAVPRPSQLRSSSLPSATPPRSVAINVSSKRRVASFELEPVANTVESSPEYFSKRQRTSTSPELERRGVNFTPRWSPAEDFVPGRSSQAASSRARGTTPFAYPTPHSHFESRYEDGDTQVDEEIPLAHSDIVDDPEEWEGMQDAADDCEYDGAVHHGVHRNEEVIEDLYDEDNLEDGLTIHEV</sequence>
<name>N1PKV6_DOTSN</name>
<dbReference type="Proteomes" id="UP000016933">
    <property type="component" value="Unassembled WGS sequence"/>
</dbReference>
<organism evidence="2 3">
    <name type="scientific">Dothistroma septosporum (strain NZE10 / CBS 128990)</name>
    <name type="common">Red band needle blight fungus</name>
    <name type="synonym">Mycosphaerella pini</name>
    <dbReference type="NCBI Taxonomy" id="675120"/>
    <lineage>
        <taxon>Eukaryota</taxon>
        <taxon>Fungi</taxon>
        <taxon>Dikarya</taxon>
        <taxon>Ascomycota</taxon>
        <taxon>Pezizomycotina</taxon>
        <taxon>Dothideomycetes</taxon>
        <taxon>Dothideomycetidae</taxon>
        <taxon>Mycosphaerellales</taxon>
        <taxon>Mycosphaerellaceae</taxon>
        <taxon>Dothistroma</taxon>
    </lineage>
</organism>
<feature type="region of interest" description="Disordered" evidence="1">
    <location>
        <begin position="357"/>
        <end position="392"/>
    </location>
</feature>
<dbReference type="OMA" id="CNHHACY"/>
<evidence type="ECO:0000313" key="3">
    <source>
        <dbReference type="Proteomes" id="UP000016933"/>
    </source>
</evidence>
<feature type="compositionally biased region" description="Low complexity" evidence="1">
    <location>
        <begin position="731"/>
        <end position="750"/>
    </location>
</feature>
<dbReference type="OrthoDB" id="5427134at2759"/>